<protein>
    <recommendedName>
        <fullName evidence="5">RING-CH-type domain-containing protein</fullName>
    </recommendedName>
</protein>
<evidence type="ECO:0000256" key="4">
    <source>
        <dbReference type="SAM" id="MobiDB-lite"/>
    </source>
</evidence>
<name>A0ABY8UGN7_TETOB</name>
<gene>
    <name evidence="6" type="ORF">OEZ85_005743</name>
</gene>
<feature type="region of interest" description="Disordered" evidence="4">
    <location>
        <begin position="360"/>
        <end position="390"/>
    </location>
</feature>
<keyword evidence="3" id="KW-0862">Zinc</keyword>
<dbReference type="Pfam" id="PF12906">
    <property type="entry name" value="RINGv"/>
    <property type="match status" value="1"/>
</dbReference>
<feature type="compositionally biased region" description="Low complexity" evidence="4">
    <location>
        <begin position="269"/>
        <end position="302"/>
    </location>
</feature>
<organism evidence="6 7">
    <name type="scientific">Tetradesmus obliquus</name>
    <name type="common">Green alga</name>
    <name type="synonym">Acutodesmus obliquus</name>
    <dbReference type="NCBI Taxonomy" id="3088"/>
    <lineage>
        <taxon>Eukaryota</taxon>
        <taxon>Viridiplantae</taxon>
        <taxon>Chlorophyta</taxon>
        <taxon>core chlorophytes</taxon>
        <taxon>Chlorophyceae</taxon>
        <taxon>CS clade</taxon>
        <taxon>Sphaeropleales</taxon>
        <taxon>Scenedesmaceae</taxon>
        <taxon>Tetradesmus</taxon>
    </lineage>
</organism>
<dbReference type="EMBL" id="CP126218">
    <property type="protein sequence ID" value="WIA19838.1"/>
    <property type="molecule type" value="Genomic_DNA"/>
</dbReference>
<feature type="region of interest" description="Disordered" evidence="4">
    <location>
        <begin position="253"/>
        <end position="302"/>
    </location>
</feature>
<feature type="compositionally biased region" description="Basic residues" evidence="4">
    <location>
        <begin position="17"/>
        <end position="30"/>
    </location>
</feature>
<dbReference type="PROSITE" id="PS51292">
    <property type="entry name" value="ZF_RING_CH"/>
    <property type="match status" value="1"/>
</dbReference>
<feature type="region of interest" description="Disordered" evidence="4">
    <location>
        <begin position="485"/>
        <end position="515"/>
    </location>
</feature>
<evidence type="ECO:0000313" key="7">
    <source>
        <dbReference type="Proteomes" id="UP001244341"/>
    </source>
</evidence>
<dbReference type="InterPro" id="IPR011016">
    <property type="entry name" value="Znf_RING-CH"/>
</dbReference>
<dbReference type="Proteomes" id="UP001244341">
    <property type="component" value="Chromosome 11b"/>
</dbReference>
<proteinExistence type="predicted"/>
<feature type="region of interest" description="Disordered" evidence="4">
    <location>
        <begin position="1"/>
        <end position="35"/>
    </location>
</feature>
<evidence type="ECO:0000256" key="1">
    <source>
        <dbReference type="ARBA" id="ARBA00022723"/>
    </source>
</evidence>
<feature type="domain" description="RING-CH-type" evidence="5">
    <location>
        <begin position="40"/>
        <end position="104"/>
    </location>
</feature>
<keyword evidence="2" id="KW-0863">Zinc-finger</keyword>
<evidence type="ECO:0000256" key="2">
    <source>
        <dbReference type="ARBA" id="ARBA00022771"/>
    </source>
</evidence>
<evidence type="ECO:0000256" key="3">
    <source>
        <dbReference type="ARBA" id="ARBA00022833"/>
    </source>
</evidence>
<evidence type="ECO:0000259" key="5">
    <source>
        <dbReference type="PROSITE" id="PS51292"/>
    </source>
</evidence>
<dbReference type="SMART" id="SM00744">
    <property type="entry name" value="RINGv"/>
    <property type="match status" value="1"/>
</dbReference>
<reference evidence="6 7" key="1">
    <citation type="submission" date="2023-05" db="EMBL/GenBank/DDBJ databases">
        <title>A 100% complete, gapless, phased diploid assembly of the Scenedesmus obliquus UTEX 3031 genome.</title>
        <authorList>
            <person name="Biondi T.C."/>
            <person name="Hanschen E.R."/>
            <person name="Kwon T."/>
            <person name="Eng W."/>
            <person name="Kruse C.P.S."/>
            <person name="Koehler S.I."/>
            <person name="Kunde Y."/>
            <person name="Gleasner C.D."/>
            <person name="You Mak K.T."/>
            <person name="Polle J."/>
            <person name="Hovde B.T."/>
            <person name="Starkenburg S.R."/>
        </authorList>
    </citation>
    <scope>NUCLEOTIDE SEQUENCE [LARGE SCALE GENOMIC DNA]</scope>
    <source>
        <strain evidence="6 7">DOE0152z</strain>
    </source>
</reference>
<keyword evidence="1" id="KW-0479">Metal-binding</keyword>
<evidence type="ECO:0000313" key="6">
    <source>
        <dbReference type="EMBL" id="WIA19838.1"/>
    </source>
</evidence>
<accession>A0ABY8UGN7</accession>
<feature type="region of interest" description="Disordered" evidence="4">
    <location>
        <begin position="208"/>
        <end position="239"/>
    </location>
</feature>
<dbReference type="Gene3D" id="3.30.40.10">
    <property type="entry name" value="Zinc/RING finger domain, C3HC4 (zinc finger)"/>
    <property type="match status" value="1"/>
</dbReference>
<dbReference type="SUPFAM" id="SSF57850">
    <property type="entry name" value="RING/U-box"/>
    <property type="match status" value="1"/>
</dbReference>
<keyword evidence="7" id="KW-1185">Reference proteome</keyword>
<sequence>MVRKPGKSSSAKLSPGKTRRAKEKGHHRSSKTYLAASKMAAETDNETCWICLEEAAENGSHKLMSPCKCPRKVHPQCLARWQLQQAGRHEERFCRFCNNELADWKLHLTPEDLKPEVSKVQPIMVVYFEGQIHRIPVKQGPDGLTEFTGKIRELFRLPEDVDISLTFGCKEPMSGTHLKLEGMGAFDAAVHCASVAAAERQQKIKKSYSTGNLGSTPALAGSEQQQHMGRSASNSSIPAANLSASPAATAAGLSAAPAGAAQDRRRRFQGQQQQQRAAGRSQSFSVGSAAPSGRSSSGAEPPAAFRNILSMLGGTSSSSSAGGAAAGSSPFAVAAAQAPAGGDAAAAAAAAAAGIEAEALRSGSGSPEPATASLSGGAGEQQRMKKGRLSLRNISELTDVPEVDETVAIGSLSGKFKLQLKAFSRKVARSLSFTNKVPGTSGGSSSSSAAAAAAGMESYGSAGIPASGSTSRAASMSSPRVINYAAGGAVSPSPRSMTNSPLPPPCPSPRLERVA</sequence>
<dbReference type="InterPro" id="IPR013083">
    <property type="entry name" value="Znf_RING/FYVE/PHD"/>
</dbReference>